<dbReference type="GO" id="GO:0004065">
    <property type="term" value="F:arylsulfatase activity"/>
    <property type="evidence" value="ECO:0007669"/>
    <property type="project" value="TreeGrafter"/>
</dbReference>
<proteinExistence type="inferred from homology"/>
<evidence type="ECO:0000256" key="3">
    <source>
        <dbReference type="ARBA" id="ARBA00022801"/>
    </source>
</evidence>
<dbReference type="InterPro" id="IPR024607">
    <property type="entry name" value="Sulfatase_CS"/>
</dbReference>
<comment type="caution">
    <text evidence="6">The sequence shown here is derived from an EMBL/GenBank/DDBJ whole genome shotgun (WGS) entry which is preliminary data.</text>
</comment>
<evidence type="ECO:0000259" key="5">
    <source>
        <dbReference type="Pfam" id="PF00884"/>
    </source>
</evidence>
<dbReference type="RefSeq" id="WP_189564098.1">
    <property type="nucleotide sequence ID" value="NZ_BMXF01000001.1"/>
</dbReference>
<dbReference type="Gene3D" id="3.30.1120.10">
    <property type="match status" value="1"/>
</dbReference>
<dbReference type="PANTHER" id="PTHR42693">
    <property type="entry name" value="ARYLSULFATASE FAMILY MEMBER"/>
    <property type="match status" value="1"/>
</dbReference>
<dbReference type="InterPro" id="IPR000917">
    <property type="entry name" value="Sulfatase_N"/>
</dbReference>
<evidence type="ECO:0000313" key="6">
    <source>
        <dbReference type="EMBL" id="GHB65423.1"/>
    </source>
</evidence>
<evidence type="ECO:0000256" key="4">
    <source>
        <dbReference type="ARBA" id="ARBA00022837"/>
    </source>
</evidence>
<keyword evidence="2" id="KW-0479">Metal-binding</keyword>
<dbReference type="Proteomes" id="UP000598271">
    <property type="component" value="Unassembled WGS sequence"/>
</dbReference>
<dbReference type="SUPFAM" id="SSF53649">
    <property type="entry name" value="Alkaline phosphatase-like"/>
    <property type="match status" value="1"/>
</dbReference>
<dbReference type="GO" id="GO:0046872">
    <property type="term" value="F:metal ion binding"/>
    <property type="evidence" value="ECO:0007669"/>
    <property type="project" value="UniProtKB-KW"/>
</dbReference>
<gene>
    <name evidence="6" type="ORF">GCM10007390_19400</name>
</gene>
<dbReference type="AlphaFoldDB" id="A0A8J3D3G6"/>
<keyword evidence="7" id="KW-1185">Reference proteome</keyword>
<evidence type="ECO:0000256" key="1">
    <source>
        <dbReference type="ARBA" id="ARBA00008779"/>
    </source>
</evidence>
<dbReference type="PROSITE" id="PS00523">
    <property type="entry name" value="SULFATASE_1"/>
    <property type="match status" value="1"/>
</dbReference>
<dbReference type="InterPro" id="IPR050738">
    <property type="entry name" value="Sulfatase"/>
</dbReference>
<dbReference type="PANTHER" id="PTHR42693:SF53">
    <property type="entry name" value="ENDO-4-O-SULFATASE"/>
    <property type="match status" value="1"/>
</dbReference>
<sequence length="495" mass="55554">MKKGTMSTKHNESSYRSIPALALQSVLLSFLTVLGVCAGGASTEGPGKNAPHDRPNVLFILTDDMGYGDLSAYGSPVNHTPNLDKLAGWGMKMGHCYAGSAVCTPSRASIFTGRFPLRYDIQWAFTDNEEYLPVQEQSIPKLLKAQGYQTAHIGKWHLGGIRIQDFEARAAGKPANPGPHEHGFDHYLCNIEDPIVRKDLISNRLLYREGGTTMVRNDRRVPPQAGNWETIKVDEALAFMQKSRKDQKPFFVNLWFDTPHTPYEPIEPFVEEFAKRGATSDQLYVRSMIKHLDTQVGRLLEYLDKNGLRENTIIIFGSDNGAATQLSPGPFQGHKTDLHDGGIRVPFFVSWAGKIPAQSYSFQQTHYTDLLPTLCEALRIPYDKSLCDGQSLWPQWQGARDVARKTMLWQMDITEKTGYQGLGGRPLPVGSLAAQRGKWKMLATEQKPVALYDTEAQYREYTNLLGTQPEVEQSLWAEILAFYQAKRKGWKEANP</sequence>
<keyword evidence="3" id="KW-0378">Hydrolase</keyword>
<dbReference type="PROSITE" id="PS00149">
    <property type="entry name" value="SULFATASE_2"/>
    <property type="match status" value="1"/>
</dbReference>
<dbReference type="Pfam" id="PF00884">
    <property type="entry name" value="Sulfatase"/>
    <property type="match status" value="1"/>
</dbReference>
<comment type="similarity">
    <text evidence="1">Belongs to the sulfatase family.</text>
</comment>
<reference evidence="6 7" key="1">
    <citation type="journal article" date="2014" name="Int. J. Syst. Evol. Microbiol.">
        <title>Complete genome sequence of Corynebacterium casei LMG S-19264T (=DSM 44701T), isolated from a smear-ripened cheese.</title>
        <authorList>
            <consortium name="US DOE Joint Genome Institute (JGI-PGF)"/>
            <person name="Walter F."/>
            <person name="Albersmeier A."/>
            <person name="Kalinowski J."/>
            <person name="Ruckert C."/>
        </authorList>
    </citation>
    <scope>NUCLEOTIDE SEQUENCE [LARGE SCALE GENOMIC DNA]</scope>
    <source>
        <strain evidence="6 7">KCTC 12866</strain>
    </source>
</reference>
<evidence type="ECO:0000256" key="2">
    <source>
        <dbReference type="ARBA" id="ARBA00022723"/>
    </source>
</evidence>
<feature type="domain" description="Sulfatase N-terminal" evidence="5">
    <location>
        <begin position="55"/>
        <end position="378"/>
    </location>
</feature>
<evidence type="ECO:0000313" key="7">
    <source>
        <dbReference type="Proteomes" id="UP000598271"/>
    </source>
</evidence>
<protein>
    <submittedName>
        <fullName evidence="6">Arylsulfatase</fullName>
    </submittedName>
</protein>
<keyword evidence="4" id="KW-0106">Calcium</keyword>
<accession>A0A8J3D3G6</accession>
<dbReference type="EMBL" id="BMXF01000001">
    <property type="protein sequence ID" value="GHB65423.1"/>
    <property type="molecule type" value="Genomic_DNA"/>
</dbReference>
<dbReference type="InterPro" id="IPR017850">
    <property type="entry name" value="Alkaline_phosphatase_core_sf"/>
</dbReference>
<name>A0A8J3D3G6_9BACT</name>
<dbReference type="Gene3D" id="3.40.720.10">
    <property type="entry name" value="Alkaline Phosphatase, subunit A"/>
    <property type="match status" value="1"/>
</dbReference>
<organism evidence="6 7">
    <name type="scientific">Persicitalea jodogahamensis</name>
    <dbReference type="NCBI Taxonomy" id="402147"/>
    <lineage>
        <taxon>Bacteria</taxon>
        <taxon>Pseudomonadati</taxon>
        <taxon>Bacteroidota</taxon>
        <taxon>Cytophagia</taxon>
        <taxon>Cytophagales</taxon>
        <taxon>Spirosomataceae</taxon>
        <taxon>Persicitalea</taxon>
    </lineage>
</organism>